<dbReference type="GO" id="GO:0005737">
    <property type="term" value="C:cytoplasm"/>
    <property type="evidence" value="ECO:0007669"/>
    <property type="project" value="TreeGrafter"/>
</dbReference>
<reference evidence="3 4" key="1">
    <citation type="submission" date="2016-10" db="EMBL/GenBank/DDBJ databases">
        <authorList>
            <person name="de Groot N.N."/>
        </authorList>
    </citation>
    <scope>NUCLEOTIDE SEQUENCE [LARGE SCALE GENOMIC DNA]</scope>
    <source>
        <strain evidence="3 4">CGMCC 1.3801</strain>
    </source>
</reference>
<dbReference type="SUPFAM" id="SSF54373">
    <property type="entry name" value="FAD-linked reductases, C-terminal domain"/>
    <property type="match status" value="1"/>
</dbReference>
<evidence type="ECO:0000259" key="2">
    <source>
        <dbReference type="Pfam" id="PF01266"/>
    </source>
</evidence>
<organism evidence="3 4">
    <name type="scientific">Flavobacterium saliperosum</name>
    <dbReference type="NCBI Taxonomy" id="329186"/>
    <lineage>
        <taxon>Bacteria</taxon>
        <taxon>Pseudomonadati</taxon>
        <taxon>Bacteroidota</taxon>
        <taxon>Flavobacteriia</taxon>
        <taxon>Flavobacteriales</taxon>
        <taxon>Flavobacteriaceae</taxon>
        <taxon>Flavobacterium</taxon>
    </lineage>
</organism>
<gene>
    <name evidence="3" type="ORF">SAMN02927925_00328</name>
</gene>
<dbReference type="AlphaFoldDB" id="A0A1G4V588"/>
<dbReference type="STRING" id="329186.SAMN02927925_00328"/>
<dbReference type="Gene3D" id="3.30.9.10">
    <property type="entry name" value="D-Amino Acid Oxidase, subunit A, domain 2"/>
    <property type="match status" value="1"/>
</dbReference>
<dbReference type="EMBL" id="FMTY01000001">
    <property type="protein sequence ID" value="SCX01408.1"/>
    <property type="molecule type" value="Genomic_DNA"/>
</dbReference>
<dbReference type="PANTHER" id="PTHR13847">
    <property type="entry name" value="SARCOSINE DEHYDROGENASE-RELATED"/>
    <property type="match status" value="1"/>
</dbReference>
<evidence type="ECO:0000313" key="3">
    <source>
        <dbReference type="EMBL" id="SCX01408.1"/>
    </source>
</evidence>
<sequence length="357" mass="40573">MRVFYFCTMIDYLIVGSGIAGICFAETAFQNGKSFLVVEDFSSSSSKVAGGLYNPVILKRFSQVWQASQQLEYGIPFYAQIEARLKVIFDHKIPVYRKFASIEEQNNWFQAADKPNLSPFLSTRIIQKQYQSIASDFGFGEVLHTGYVDTAVFISAYADYLQSEQRLLKETFDYSQIQFLENAVKYKDIVAKHIIFAEGFGLQHNPYFNELPLDGTKGELLIIKASDLNLDVVLKSSIFILPIGNDLFKVGATYNWEDKTDTPTEEGKKELIENLKELIDCDFEIVNHFAGVRPTVKDRRPLVGTHSVHKRLHVLNGLGTRGVMLGPSLAKDLFGHIEKEMPLDIQIDIKRFDKKKK</sequence>
<dbReference type="eggNOG" id="COG0665">
    <property type="taxonomic scope" value="Bacteria"/>
</dbReference>
<dbReference type="InterPro" id="IPR036188">
    <property type="entry name" value="FAD/NAD-bd_sf"/>
</dbReference>
<dbReference type="InterPro" id="IPR006076">
    <property type="entry name" value="FAD-dep_OxRdtase"/>
</dbReference>
<accession>A0A1G4V588</accession>
<dbReference type="Gene3D" id="3.50.50.60">
    <property type="entry name" value="FAD/NAD(P)-binding domain"/>
    <property type="match status" value="1"/>
</dbReference>
<keyword evidence="1" id="KW-0560">Oxidoreductase</keyword>
<dbReference type="Pfam" id="PF01266">
    <property type="entry name" value="DAO"/>
    <property type="match status" value="1"/>
</dbReference>
<dbReference type="GO" id="GO:0016491">
    <property type="term" value="F:oxidoreductase activity"/>
    <property type="evidence" value="ECO:0007669"/>
    <property type="project" value="UniProtKB-KW"/>
</dbReference>
<name>A0A1G4V588_9FLAO</name>
<dbReference type="PANTHER" id="PTHR13847:SF289">
    <property type="entry name" value="GLYCINE OXIDASE"/>
    <property type="match status" value="1"/>
</dbReference>
<feature type="domain" description="FAD dependent oxidoreductase" evidence="2">
    <location>
        <begin position="11"/>
        <end position="332"/>
    </location>
</feature>
<protein>
    <submittedName>
        <fullName evidence="3">Glycine/D-amino acid oxidase</fullName>
    </submittedName>
</protein>
<proteinExistence type="predicted"/>
<dbReference type="SUPFAM" id="SSF51971">
    <property type="entry name" value="Nucleotide-binding domain"/>
    <property type="match status" value="1"/>
</dbReference>
<evidence type="ECO:0000313" key="4">
    <source>
        <dbReference type="Proteomes" id="UP000182124"/>
    </source>
</evidence>
<evidence type="ECO:0000256" key="1">
    <source>
        <dbReference type="ARBA" id="ARBA00023002"/>
    </source>
</evidence>
<dbReference type="Proteomes" id="UP000182124">
    <property type="component" value="Unassembled WGS sequence"/>
</dbReference>